<protein>
    <submittedName>
        <fullName evidence="1">Uncharacterized protein</fullName>
    </submittedName>
</protein>
<dbReference type="AlphaFoldDB" id="A0A143DCG8"/>
<dbReference type="RefSeq" id="WP_066133590.1">
    <property type="nucleotide sequence ID" value="NZ_CP014525.1"/>
</dbReference>
<accession>A0A143DCG8</accession>
<dbReference type="PROSITE" id="PS51257">
    <property type="entry name" value="PROKAR_LIPOPROTEIN"/>
    <property type="match status" value="1"/>
</dbReference>
<dbReference type="Pfam" id="PF04390">
    <property type="entry name" value="LptE"/>
    <property type="match status" value="1"/>
</dbReference>
<proteinExistence type="predicted"/>
<evidence type="ECO:0000313" key="1">
    <source>
        <dbReference type="EMBL" id="AMW34427.1"/>
    </source>
</evidence>
<dbReference type="GO" id="GO:0019867">
    <property type="term" value="C:outer membrane"/>
    <property type="evidence" value="ECO:0007669"/>
    <property type="project" value="InterPro"/>
</dbReference>
<dbReference type="OrthoDB" id="8480109at2"/>
<dbReference type="Gene3D" id="3.30.160.150">
    <property type="entry name" value="Lipoprotein like domain"/>
    <property type="match status" value="1"/>
</dbReference>
<evidence type="ECO:0000313" key="2">
    <source>
        <dbReference type="Proteomes" id="UP000076066"/>
    </source>
</evidence>
<dbReference type="GO" id="GO:0043165">
    <property type="term" value="P:Gram-negative-bacterium-type cell outer membrane assembly"/>
    <property type="evidence" value="ECO:0007669"/>
    <property type="project" value="InterPro"/>
</dbReference>
<gene>
    <name evidence="1" type="ORF">AY555_03635</name>
</gene>
<keyword evidence="2" id="KW-1185">Reference proteome</keyword>
<organism evidence="1 2">
    <name type="scientific">Haematospirillum jordaniae</name>
    <dbReference type="NCBI Taxonomy" id="1549855"/>
    <lineage>
        <taxon>Bacteria</taxon>
        <taxon>Pseudomonadati</taxon>
        <taxon>Pseudomonadota</taxon>
        <taxon>Alphaproteobacteria</taxon>
        <taxon>Rhodospirillales</taxon>
        <taxon>Novispirillaceae</taxon>
        <taxon>Haematospirillum</taxon>
    </lineage>
</organism>
<dbReference type="InterPro" id="IPR007485">
    <property type="entry name" value="LPS_assembly_LptE"/>
</dbReference>
<name>A0A143DCG8_9PROT</name>
<dbReference type="GeneID" id="53316239"/>
<dbReference type="STRING" id="1549855.AY555_03635"/>
<sequence length="195" mass="21211">MWWPDRTKAVRAGVLACTLLLAGCGFSPLYSAGETQDAGVAKQLAAVDVGVIENRGGQILRNALERKLERAGSSVRKRYKLDVTVTESRSDQAFQRGGFGTRASLRTVASAVLVEIPGARQDQVVPEDRTGKTKILWRGYSQALVAWNLLPENYAAVVSERDARTRAMEQLADDISRSLAVYFSSGVSGERDPVP</sequence>
<dbReference type="EMBL" id="CP014525">
    <property type="protein sequence ID" value="AMW34427.1"/>
    <property type="molecule type" value="Genomic_DNA"/>
</dbReference>
<dbReference type="KEGG" id="hjo:AY555_03635"/>
<reference evidence="1 2" key="1">
    <citation type="submission" date="2016-02" db="EMBL/GenBank/DDBJ databases">
        <title>Complete Genome of H5569, the type strain of the newly described species Haematospirillium jordaniae.</title>
        <authorList>
            <person name="Nicholson A.C."/>
            <person name="Humrighouse B.W."/>
            <person name="Loparov V."/>
            <person name="McQuiston J.R."/>
        </authorList>
    </citation>
    <scope>NUCLEOTIDE SEQUENCE [LARGE SCALE GENOMIC DNA]</scope>
    <source>
        <strain evidence="1 2">H5569</strain>
    </source>
</reference>
<dbReference type="Proteomes" id="UP000076066">
    <property type="component" value="Chromosome"/>
</dbReference>